<dbReference type="GO" id="GO:0004077">
    <property type="term" value="F:biotin--[biotin carboxyl-carrier protein] ligase activity"/>
    <property type="evidence" value="ECO:0007669"/>
    <property type="project" value="UniProtKB-EC"/>
</dbReference>
<dbReference type="SUPFAM" id="SSF55681">
    <property type="entry name" value="Class II aaRS and biotin synthetases"/>
    <property type="match status" value="1"/>
</dbReference>
<dbReference type="NCBIfam" id="TIGR00121">
    <property type="entry name" value="birA_ligase"/>
    <property type="match status" value="1"/>
</dbReference>
<dbReference type="Proteomes" id="UP001597135">
    <property type="component" value="Unassembled WGS sequence"/>
</dbReference>
<protein>
    <recommendedName>
        <fullName evidence="3">biotin--[biotin carboxyl-carrier protein] ligase</fullName>
        <ecNumber evidence="3">6.3.4.15</ecNumber>
    </recommendedName>
</protein>
<dbReference type="Gene3D" id="2.30.30.100">
    <property type="match status" value="1"/>
</dbReference>
<evidence type="ECO:0000256" key="3">
    <source>
        <dbReference type="ARBA" id="ARBA00024227"/>
    </source>
</evidence>
<keyword evidence="2" id="KW-0092">Biotin</keyword>
<proteinExistence type="predicted"/>
<reference evidence="7" key="1">
    <citation type="journal article" date="2019" name="Int. J. Syst. Evol. Microbiol.">
        <title>The Global Catalogue of Microorganisms (GCM) 10K type strain sequencing project: providing services to taxonomists for standard genome sequencing and annotation.</title>
        <authorList>
            <consortium name="The Broad Institute Genomics Platform"/>
            <consortium name="The Broad Institute Genome Sequencing Center for Infectious Disease"/>
            <person name="Wu L."/>
            <person name="Ma J."/>
        </authorList>
    </citation>
    <scope>NUCLEOTIDE SEQUENCE [LARGE SCALE GENOMIC DNA]</scope>
    <source>
        <strain evidence="7">CCUG 62953</strain>
    </source>
</reference>
<evidence type="ECO:0000259" key="5">
    <source>
        <dbReference type="PROSITE" id="PS51733"/>
    </source>
</evidence>
<evidence type="ECO:0000256" key="4">
    <source>
        <dbReference type="ARBA" id="ARBA00047846"/>
    </source>
</evidence>
<dbReference type="EC" id="6.3.4.15" evidence="3"/>
<dbReference type="PROSITE" id="PS51733">
    <property type="entry name" value="BPL_LPL_CATALYTIC"/>
    <property type="match status" value="1"/>
</dbReference>
<name>A0ABW3ZLS7_9RHOB</name>
<comment type="caution">
    <text evidence="6">The sequence shown here is derived from an EMBL/GenBank/DDBJ whole genome shotgun (WGS) entry which is preliminary data.</text>
</comment>
<evidence type="ECO:0000256" key="2">
    <source>
        <dbReference type="ARBA" id="ARBA00023267"/>
    </source>
</evidence>
<gene>
    <name evidence="6" type="ORF">ACFQ4E_15375</name>
</gene>
<dbReference type="InterPro" id="IPR004143">
    <property type="entry name" value="BPL_LPL_catalytic"/>
</dbReference>
<evidence type="ECO:0000256" key="1">
    <source>
        <dbReference type="ARBA" id="ARBA00022598"/>
    </source>
</evidence>
<keyword evidence="1 6" id="KW-0436">Ligase</keyword>
<dbReference type="InterPro" id="IPR045864">
    <property type="entry name" value="aa-tRNA-synth_II/BPL/LPL"/>
</dbReference>
<dbReference type="Pfam" id="PF02237">
    <property type="entry name" value="BPL_C"/>
    <property type="match status" value="1"/>
</dbReference>
<sequence>MSWPAAYGRVMLAETDSTMDEARRQSAHRAAPFWVFAERQTAARGRRGRAWAHPEGNFSATLVLRPEGGPAQAALRSFVAALALYDAFVALTGRPEPFALKWPNDVLLNGGKVAGILLEGGGDGVVAIGIGVNLIAAPDRDSVEPGAVPPVSLLSETGAAVTPEQCLDALADAYAAREASFAAYGFGPTREAWLARAARLGQPVNARTGRSETTGTFETVDAQGQLVLKTSAGRVAIPAADVHF</sequence>
<feature type="domain" description="BPL/LPL catalytic" evidence="5">
    <location>
        <begin position="4"/>
        <end position="182"/>
    </location>
</feature>
<evidence type="ECO:0000313" key="7">
    <source>
        <dbReference type="Proteomes" id="UP001597135"/>
    </source>
</evidence>
<dbReference type="InterPro" id="IPR003142">
    <property type="entry name" value="BPL_C"/>
</dbReference>
<accession>A0ABW3ZLS7</accession>
<keyword evidence="7" id="KW-1185">Reference proteome</keyword>
<dbReference type="InterPro" id="IPR004408">
    <property type="entry name" value="Biotin_CoA_COase_ligase"/>
</dbReference>
<dbReference type="CDD" id="cd16442">
    <property type="entry name" value="BPL"/>
    <property type="match status" value="1"/>
</dbReference>
<dbReference type="EMBL" id="JBHTMU010000031">
    <property type="protein sequence ID" value="MFD1343807.1"/>
    <property type="molecule type" value="Genomic_DNA"/>
</dbReference>
<dbReference type="PANTHER" id="PTHR12835:SF5">
    <property type="entry name" value="BIOTIN--PROTEIN LIGASE"/>
    <property type="match status" value="1"/>
</dbReference>
<dbReference type="Gene3D" id="3.30.930.10">
    <property type="entry name" value="Bira Bifunctional Protein, Domain 2"/>
    <property type="match status" value="1"/>
</dbReference>
<organism evidence="6 7">
    <name type="scientific">Litorisediminicola beolgyonensis</name>
    <dbReference type="NCBI Taxonomy" id="1173614"/>
    <lineage>
        <taxon>Bacteria</taxon>
        <taxon>Pseudomonadati</taxon>
        <taxon>Pseudomonadota</taxon>
        <taxon>Alphaproteobacteria</taxon>
        <taxon>Rhodobacterales</taxon>
        <taxon>Paracoccaceae</taxon>
        <taxon>Litorisediminicola</taxon>
    </lineage>
</organism>
<evidence type="ECO:0000313" key="6">
    <source>
        <dbReference type="EMBL" id="MFD1343807.1"/>
    </source>
</evidence>
<dbReference type="Pfam" id="PF03099">
    <property type="entry name" value="BPL_LplA_LipB"/>
    <property type="match status" value="1"/>
</dbReference>
<comment type="catalytic activity">
    <reaction evidence="4">
        <text>biotin + L-lysyl-[protein] + ATP = N(6)-biotinyl-L-lysyl-[protein] + AMP + diphosphate + H(+)</text>
        <dbReference type="Rhea" id="RHEA:11756"/>
        <dbReference type="Rhea" id="RHEA-COMP:9752"/>
        <dbReference type="Rhea" id="RHEA-COMP:10505"/>
        <dbReference type="ChEBI" id="CHEBI:15378"/>
        <dbReference type="ChEBI" id="CHEBI:29969"/>
        <dbReference type="ChEBI" id="CHEBI:30616"/>
        <dbReference type="ChEBI" id="CHEBI:33019"/>
        <dbReference type="ChEBI" id="CHEBI:57586"/>
        <dbReference type="ChEBI" id="CHEBI:83144"/>
        <dbReference type="ChEBI" id="CHEBI:456215"/>
        <dbReference type="EC" id="6.3.4.15"/>
    </reaction>
</comment>
<dbReference type="PANTHER" id="PTHR12835">
    <property type="entry name" value="BIOTIN PROTEIN LIGASE"/>
    <property type="match status" value="1"/>
</dbReference>
<dbReference type="RefSeq" id="WP_386805069.1">
    <property type="nucleotide sequence ID" value="NZ_JBHTMU010000031.1"/>
</dbReference>